<dbReference type="EMBL" id="JAOXXL010000053">
    <property type="protein sequence ID" value="MCY7009175.1"/>
    <property type="molecule type" value="Genomic_DNA"/>
</dbReference>
<dbReference type="InterPro" id="IPR051043">
    <property type="entry name" value="Sulfatase_Mod_Factor_Kinase"/>
</dbReference>
<feature type="coiled-coil region" evidence="1">
    <location>
        <begin position="97"/>
        <end position="131"/>
    </location>
</feature>
<feature type="domain" description="Sulfatase-modifying factor enzyme-like" evidence="2">
    <location>
        <begin position="161"/>
        <end position="387"/>
    </location>
</feature>
<dbReference type="Pfam" id="PF03781">
    <property type="entry name" value="FGE-sulfatase"/>
    <property type="match status" value="1"/>
</dbReference>
<dbReference type="InterPro" id="IPR005532">
    <property type="entry name" value="SUMF_dom"/>
</dbReference>
<dbReference type="PANTHER" id="PTHR23150:SF19">
    <property type="entry name" value="FORMYLGLYCINE-GENERATING ENZYME"/>
    <property type="match status" value="1"/>
</dbReference>
<gene>
    <name evidence="3" type="ORF">OCK72_11130</name>
</gene>
<dbReference type="RefSeq" id="WP_265152878.1">
    <property type="nucleotide sequence ID" value="NZ_JAOXXL010000053.1"/>
</dbReference>
<dbReference type="PANTHER" id="PTHR23150">
    <property type="entry name" value="SULFATASE MODIFYING FACTOR 1, 2"/>
    <property type="match status" value="1"/>
</dbReference>
<name>A0ABT4DKN7_FUSSI</name>
<evidence type="ECO:0000313" key="4">
    <source>
        <dbReference type="Proteomes" id="UP001062738"/>
    </source>
</evidence>
<dbReference type="Proteomes" id="UP001062738">
    <property type="component" value="Unassembled WGS sequence"/>
</dbReference>
<reference evidence="3" key="1">
    <citation type="submission" date="2022-09" db="EMBL/GenBank/DDBJ databases">
        <authorList>
            <person name="Zoaiter M."/>
        </authorList>
    </citation>
    <scope>NUCLEOTIDE SEQUENCE</scope>
    <source>
        <strain evidence="3">DSM 19848</strain>
    </source>
</reference>
<comment type="caution">
    <text evidence="3">The sequence shown here is derived from an EMBL/GenBank/DDBJ whole genome shotgun (WGS) entry which is preliminary data.</text>
</comment>
<evidence type="ECO:0000313" key="3">
    <source>
        <dbReference type="EMBL" id="MCY7009175.1"/>
    </source>
</evidence>
<dbReference type="SUPFAM" id="SSF56436">
    <property type="entry name" value="C-type lectin-like"/>
    <property type="match status" value="1"/>
</dbReference>
<proteinExistence type="predicted"/>
<sequence>MEKIEILNNLENKLRNVEKEYNSIYIGDLKISNDNIEKIELEKNKILEELNLLEDEMKKANIFTKISLKLKIIDKKSKLKILDLSLKEEKDKFLSENKEIVKEYNQKLKKRENLQKEINKIKDKINKVKSKKFLCAKDFIFVEGGKYEKGEVFDIEVCKYPTTQKMWLEVMKINPSAFKGYNRPVEQVSWWDALKFCNKLSEKYGLEPVYDLSESSEEILSIRELDGKIVNPERVNFKNTEGFRLPTELEWEWFARGGQKAIDEGTFNTYIYSGSNNFDEVAWCAENTGVRDEGCCVKGGSTQDVGLKKPNQLGLYDCSGNVWEWCYNASEDIEKEKLYVKPLDSFKYKRTRGGCWRGDGVYCSVFTSYHSALATEAYYVRGFRVVRTV</sequence>
<dbReference type="Gene3D" id="3.90.1580.10">
    <property type="entry name" value="paralog of FGE (formylglycine-generating enzyme)"/>
    <property type="match status" value="1"/>
</dbReference>
<keyword evidence="4" id="KW-1185">Reference proteome</keyword>
<dbReference type="InterPro" id="IPR042095">
    <property type="entry name" value="SUMF_sf"/>
</dbReference>
<protein>
    <submittedName>
        <fullName evidence="3">SUMF1/EgtB/PvdO family nonheme iron enzyme</fullName>
    </submittedName>
</protein>
<organism evidence="3 4">
    <name type="scientific">Fusobacterium simiae</name>
    <dbReference type="NCBI Taxonomy" id="855"/>
    <lineage>
        <taxon>Bacteria</taxon>
        <taxon>Fusobacteriati</taxon>
        <taxon>Fusobacteriota</taxon>
        <taxon>Fusobacteriia</taxon>
        <taxon>Fusobacteriales</taxon>
        <taxon>Fusobacteriaceae</taxon>
        <taxon>Fusobacterium</taxon>
    </lineage>
</organism>
<accession>A0ABT4DKN7</accession>
<evidence type="ECO:0000256" key="1">
    <source>
        <dbReference type="SAM" id="Coils"/>
    </source>
</evidence>
<dbReference type="InterPro" id="IPR016187">
    <property type="entry name" value="CTDL_fold"/>
</dbReference>
<evidence type="ECO:0000259" key="2">
    <source>
        <dbReference type="Pfam" id="PF03781"/>
    </source>
</evidence>
<feature type="coiled-coil region" evidence="1">
    <location>
        <begin position="7"/>
        <end position="56"/>
    </location>
</feature>
<keyword evidence="1" id="KW-0175">Coiled coil</keyword>